<dbReference type="Proteomes" id="UP000856143">
    <property type="component" value="Unassembled WGS sequence"/>
</dbReference>
<sequence length="207" mass="22786">MKKSIPVLPSEHTVTDPARLAWCALVALRLAQQDGRAQSSLTVHTFLLNWLATAQKQRRFPRTVVADIDRLLRSGRQKGSAAGLQQQLESLWQSCTVPVGQPSELLRLTYAIGHLKATGWLNAVVTDEEWVSGTLRAEYADVPALLVRKSALTCNFGEDGRLSGPVEFLVTGAVEAVTEALNHRALRHDVHGQQSDCCHITLIPEYD</sequence>
<dbReference type="EMBL" id="DACSEO010000050">
    <property type="protein sequence ID" value="HAT1683011.1"/>
    <property type="molecule type" value="Genomic_DNA"/>
</dbReference>
<dbReference type="Pfam" id="PF11140">
    <property type="entry name" value="DUF2913"/>
    <property type="match status" value="1"/>
</dbReference>
<reference evidence="1" key="1">
    <citation type="journal article" date="2018" name="Genome Biol.">
        <title>SKESA: strategic k-mer extension for scrupulous assemblies.</title>
        <authorList>
            <person name="Souvorov A."/>
            <person name="Agarwala R."/>
            <person name="Lipman D.J."/>
        </authorList>
    </citation>
    <scope>NUCLEOTIDE SEQUENCE</scope>
    <source>
        <strain evidence="1">R404</strain>
    </source>
</reference>
<dbReference type="InterPro" id="IPR021316">
    <property type="entry name" value="DUF2913"/>
</dbReference>
<protein>
    <submittedName>
        <fullName evidence="1">DUF2913 family protein</fullName>
    </submittedName>
</protein>
<comment type="caution">
    <text evidence="1">The sequence shown here is derived from an EMBL/GenBank/DDBJ whole genome shotgun (WGS) entry which is preliminary data.</text>
</comment>
<reference evidence="1" key="2">
    <citation type="submission" date="2020-11" db="EMBL/GenBank/DDBJ databases">
        <authorList>
            <consortium name="NCBI Pathogen Detection Project"/>
        </authorList>
    </citation>
    <scope>NUCLEOTIDE SEQUENCE</scope>
    <source>
        <strain evidence="1">R404</strain>
    </source>
</reference>
<name>A0AAN5RES3_KLEOX</name>
<organism evidence="1 2">
    <name type="scientific">Klebsiella oxytoca</name>
    <dbReference type="NCBI Taxonomy" id="571"/>
    <lineage>
        <taxon>Bacteria</taxon>
        <taxon>Pseudomonadati</taxon>
        <taxon>Pseudomonadota</taxon>
        <taxon>Gammaproteobacteria</taxon>
        <taxon>Enterobacterales</taxon>
        <taxon>Enterobacteriaceae</taxon>
        <taxon>Klebsiella/Raoultella group</taxon>
        <taxon>Klebsiella</taxon>
    </lineage>
</organism>
<proteinExistence type="predicted"/>
<accession>A0AAN5RES3</accession>
<evidence type="ECO:0000313" key="2">
    <source>
        <dbReference type="Proteomes" id="UP000856143"/>
    </source>
</evidence>
<dbReference type="AlphaFoldDB" id="A0AAN5RES3"/>
<evidence type="ECO:0000313" key="1">
    <source>
        <dbReference type="EMBL" id="HAT1683011.1"/>
    </source>
</evidence>
<gene>
    <name evidence="1" type="ORF">I8Y21_003727</name>
</gene>